<sequence length="74" mass="7935">MKTASAKSGRKAMASSSRLLVRRERERYEGIRGLMETGHALISRRSRDGQAEMDGLGGLGLKTTAQAGFPVLAS</sequence>
<organism evidence="1 2">
    <name type="scientific">Panicum virgatum</name>
    <name type="common">Blackwell switchgrass</name>
    <dbReference type="NCBI Taxonomy" id="38727"/>
    <lineage>
        <taxon>Eukaryota</taxon>
        <taxon>Viridiplantae</taxon>
        <taxon>Streptophyta</taxon>
        <taxon>Embryophyta</taxon>
        <taxon>Tracheophyta</taxon>
        <taxon>Spermatophyta</taxon>
        <taxon>Magnoliopsida</taxon>
        <taxon>Liliopsida</taxon>
        <taxon>Poales</taxon>
        <taxon>Poaceae</taxon>
        <taxon>PACMAD clade</taxon>
        <taxon>Panicoideae</taxon>
        <taxon>Panicodae</taxon>
        <taxon>Paniceae</taxon>
        <taxon>Panicinae</taxon>
        <taxon>Panicum</taxon>
        <taxon>Panicum sect. Hiantes</taxon>
    </lineage>
</organism>
<reference evidence="1" key="1">
    <citation type="submission" date="2020-05" db="EMBL/GenBank/DDBJ databases">
        <title>WGS assembly of Panicum virgatum.</title>
        <authorList>
            <person name="Lovell J.T."/>
            <person name="Jenkins J."/>
            <person name="Shu S."/>
            <person name="Juenger T.E."/>
            <person name="Schmutz J."/>
        </authorList>
    </citation>
    <scope>NUCLEOTIDE SEQUENCE</scope>
    <source>
        <strain evidence="1">AP13</strain>
    </source>
</reference>
<gene>
    <name evidence="1" type="ORF">PVAP13_8KG224801</name>
</gene>
<dbReference type="Proteomes" id="UP000823388">
    <property type="component" value="Chromosome 8K"/>
</dbReference>
<evidence type="ECO:0000313" key="1">
    <source>
        <dbReference type="EMBL" id="KAG2561603.1"/>
    </source>
</evidence>
<dbReference type="EMBL" id="CM029051">
    <property type="protein sequence ID" value="KAG2561603.1"/>
    <property type="molecule type" value="Genomic_DNA"/>
</dbReference>
<protein>
    <submittedName>
        <fullName evidence="1">Uncharacterized protein</fullName>
    </submittedName>
</protein>
<proteinExistence type="predicted"/>
<evidence type="ECO:0000313" key="2">
    <source>
        <dbReference type="Proteomes" id="UP000823388"/>
    </source>
</evidence>
<dbReference type="AlphaFoldDB" id="A0A8T0PI38"/>
<accession>A0A8T0PI38</accession>
<name>A0A8T0PI38_PANVG</name>
<comment type="caution">
    <text evidence="1">The sequence shown here is derived from an EMBL/GenBank/DDBJ whole genome shotgun (WGS) entry which is preliminary data.</text>
</comment>
<keyword evidence="2" id="KW-1185">Reference proteome</keyword>